<evidence type="ECO:0000256" key="1">
    <source>
        <dbReference type="SAM" id="MobiDB-lite"/>
    </source>
</evidence>
<feature type="region of interest" description="Disordered" evidence="1">
    <location>
        <begin position="1"/>
        <end position="40"/>
    </location>
</feature>
<reference evidence="2" key="1">
    <citation type="submission" date="2020-08" db="EMBL/GenBank/DDBJ databases">
        <title>Genome sequencing and assembly of the red palm weevil Rhynchophorus ferrugineus.</title>
        <authorList>
            <person name="Dias G.B."/>
            <person name="Bergman C.M."/>
            <person name="Manee M."/>
        </authorList>
    </citation>
    <scope>NUCLEOTIDE SEQUENCE</scope>
    <source>
        <strain evidence="2">AA-2017</strain>
        <tissue evidence="2">Whole larva</tissue>
    </source>
</reference>
<dbReference type="AlphaFoldDB" id="A0A834M4I8"/>
<feature type="compositionally biased region" description="Polar residues" evidence="1">
    <location>
        <begin position="24"/>
        <end position="40"/>
    </location>
</feature>
<comment type="caution">
    <text evidence="2">The sequence shown here is derived from an EMBL/GenBank/DDBJ whole genome shotgun (WGS) entry which is preliminary data.</text>
</comment>
<feature type="compositionally biased region" description="Basic and acidic residues" evidence="1">
    <location>
        <begin position="13"/>
        <end position="23"/>
    </location>
</feature>
<organism evidence="2 3">
    <name type="scientific">Rhynchophorus ferrugineus</name>
    <name type="common">Red palm weevil</name>
    <name type="synonym">Curculio ferrugineus</name>
    <dbReference type="NCBI Taxonomy" id="354439"/>
    <lineage>
        <taxon>Eukaryota</taxon>
        <taxon>Metazoa</taxon>
        <taxon>Ecdysozoa</taxon>
        <taxon>Arthropoda</taxon>
        <taxon>Hexapoda</taxon>
        <taxon>Insecta</taxon>
        <taxon>Pterygota</taxon>
        <taxon>Neoptera</taxon>
        <taxon>Endopterygota</taxon>
        <taxon>Coleoptera</taxon>
        <taxon>Polyphaga</taxon>
        <taxon>Cucujiformia</taxon>
        <taxon>Curculionidae</taxon>
        <taxon>Dryophthorinae</taxon>
        <taxon>Rhynchophorus</taxon>
    </lineage>
</organism>
<evidence type="ECO:0000313" key="3">
    <source>
        <dbReference type="Proteomes" id="UP000625711"/>
    </source>
</evidence>
<dbReference type="OrthoDB" id="7424049at2759"/>
<evidence type="ECO:0000313" key="2">
    <source>
        <dbReference type="EMBL" id="KAF7266550.1"/>
    </source>
</evidence>
<keyword evidence="3" id="KW-1185">Reference proteome</keyword>
<protein>
    <submittedName>
        <fullName evidence="2">Uncharacterized protein</fullName>
    </submittedName>
</protein>
<gene>
    <name evidence="2" type="ORF">GWI33_020059</name>
</gene>
<dbReference type="EMBL" id="JAACXV010014526">
    <property type="protein sequence ID" value="KAF7266550.1"/>
    <property type="molecule type" value="Genomic_DNA"/>
</dbReference>
<dbReference type="Proteomes" id="UP000625711">
    <property type="component" value="Unassembled WGS sequence"/>
</dbReference>
<accession>A0A834M4I8</accession>
<sequence>MAWGYWSATSVSDRGRSPRRNKEPAQSNIHTSQPPIAQTQPQTVIKNLEEPPTVAHQNYATVIANTSTAQMAPAELEEVLPDHQLSRRPSLDLAAMMVPQGTLAGIMCHAHGSRHGGTLSAGNTLTRMGSRHTAVEYAVPHHFHHHHAYVEYHQSHLSLSDDDSSSEPGYDSIRSGVVNDRKKHAGFSNTLLRVISEISRMESGSWISHMVENFQDLAFTYATHVMLLFPNTPPQSGIPCQSDDRKY</sequence>
<proteinExistence type="predicted"/>
<name>A0A834M4I8_RHYFE</name>